<dbReference type="InterPro" id="IPR000014">
    <property type="entry name" value="PAS"/>
</dbReference>
<dbReference type="InterPro" id="IPR035965">
    <property type="entry name" value="PAS-like_dom_sf"/>
</dbReference>
<comment type="catalytic activity">
    <reaction evidence="1">
        <text>ATP + protein L-histidine = ADP + protein N-phospho-L-histidine.</text>
        <dbReference type="EC" id="2.7.13.3"/>
    </reaction>
</comment>
<dbReference type="PRINTS" id="PR00344">
    <property type="entry name" value="BCTRLSENSOR"/>
</dbReference>
<dbReference type="Gene3D" id="1.10.287.130">
    <property type="match status" value="1"/>
</dbReference>
<evidence type="ECO:0000256" key="8">
    <source>
        <dbReference type="ARBA" id="ARBA00022777"/>
    </source>
</evidence>
<feature type="domain" description="Histidine kinase" evidence="16">
    <location>
        <begin position="926"/>
        <end position="1147"/>
    </location>
</feature>
<dbReference type="CDD" id="cd00130">
    <property type="entry name" value="PAS"/>
    <property type="match status" value="2"/>
</dbReference>
<feature type="transmembrane region" description="Helical" evidence="15">
    <location>
        <begin position="169"/>
        <end position="188"/>
    </location>
</feature>
<accession>A0A1E5QF79</accession>
<dbReference type="InterPro" id="IPR000700">
    <property type="entry name" value="PAS-assoc_C"/>
</dbReference>
<dbReference type="Gene3D" id="3.30.450.20">
    <property type="entry name" value="PAS domain"/>
    <property type="match status" value="4"/>
</dbReference>
<dbReference type="EMBL" id="MJGC01000092">
    <property type="protein sequence ID" value="OEJ73309.1"/>
    <property type="molecule type" value="Genomic_DNA"/>
</dbReference>
<dbReference type="Pfam" id="PF08448">
    <property type="entry name" value="PAS_4"/>
    <property type="match status" value="1"/>
</dbReference>
<dbReference type="GO" id="GO:0005524">
    <property type="term" value="F:ATP binding"/>
    <property type="evidence" value="ECO:0007669"/>
    <property type="project" value="UniProtKB-KW"/>
</dbReference>
<dbReference type="InterPro" id="IPR003594">
    <property type="entry name" value="HATPase_dom"/>
</dbReference>
<keyword evidence="15" id="KW-0812">Transmembrane</keyword>
<dbReference type="SUPFAM" id="SSF52172">
    <property type="entry name" value="CheY-like"/>
    <property type="match status" value="2"/>
</dbReference>
<feature type="domain" description="Response regulatory" evidence="17">
    <location>
        <begin position="1171"/>
        <end position="1285"/>
    </location>
</feature>
<reference evidence="20" key="1">
    <citation type="submission" date="2016-09" db="EMBL/GenBank/DDBJ databases">
        <title>Draft genome of thermotolerant cyanobacterium Desertifilum sp. strain IPPAS B-1220.</title>
        <authorList>
            <person name="Sinetova M.A."/>
            <person name="Bolakhan K."/>
            <person name="Zayadan B.K."/>
            <person name="Mironov K.S."/>
            <person name="Ustinova V."/>
            <person name="Kupriyanova E.V."/>
            <person name="Sidorov R.A."/>
            <person name="Skrypnik A.N."/>
            <person name="Gogoleva N.E."/>
            <person name="Gogolev Y.V."/>
            <person name="Los D.A."/>
        </authorList>
    </citation>
    <scope>NUCLEOTIDE SEQUENCE [LARGE SCALE GENOMIC DNA]</scope>
    <source>
        <strain evidence="20">IPPAS B-1220</strain>
    </source>
</reference>
<evidence type="ECO:0000256" key="13">
    <source>
        <dbReference type="ARBA" id="ARBA00074306"/>
    </source>
</evidence>
<dbReference type="FunFam" id="1.10.287.130:FF:000038">
    <property type="entry name" value="Sensory transduction histidine kinase"/>
    <property type="match status" value="1"/>
</dbReference>
<dbReference type="InterPro" id="IPR029016">
    <property type="entry name" value="GAF-like_dom_sf"/>
</dbReference>
<feature type="domain" description="PAS" evidence="18">
    <location>
        <begin position="345"/>
        <end position="420"/>
    </location>
</feature>
<dbReference type="SUPFAM" id="SSF55781">
    <property type="entry name" value="GAF domain-like"/>
    <property type="match status" value="1"/>
</dbReference>
<feature type="modified residue" description="4-aspartylphosphate" evidence="14">
    <location>
        <position position="1221"/>
    </location>
</feature>
<gene>
    <name evidence="20" type="ORF">BH720_20445</name>
</gene>
<dbReference type="InterPro" id="IPR003018">
    <property type="entry name" value="GAF"/>
</dbReference>
<dbReference type="SUPFAM" id="SSF55785">
    <property type="entry name" value="PYP-like sensor domain (PAS domain)"/>
    <property type="match status" value="4"/>
</dbReference>
<sequence length="1425" mass="158002">MSAPLCSRRSRPISLSWAIGVPLVLQLLGTLGLVGYWAWTSRQNAVTTLATQLMGATSLAVEERLKDASLTPAALESLRVSPSGAVFVLDPEGLAIATPETPSPLLESATRFIQQLGGVSAIQQSQHYRYQSYFLQIRPYQDSLGDRGVIVAIAPRSDFEQSLPGNAPLFLGLGMGALLALAMARWLLRVRTSPTQSLDDPGEELPESPLLETKLRTSEAEIRRFFEGMTDLVLFVNAATRNITVAPTHPERLYEQETEILNQTIEQFYLEEGAEQFWAQVKLALDTQQVIDFEYSLSVPISPDTPESQTYWFAASLSPTSANTVAWVARDISARKSAIAALQESEARFRSLVDNIPGIVYRCTFEEGQMMEYLSETVETITGYTAQELIGNRVQSWVTLIHPDDRDSVLQTIQSAIAALAPFVLEYRIQHRDGSLHWLYEKGQATPARGSRVQLEGAIFDISDRKQAEESLQASQQRLSFLVEQTPLAIVEWNTRWEVVAWNQAAQKIFGYEKSEILGRQGIELIVPQPERDRVKQVLQELSLKQGGRHNVNTNMTQDGQMIICEWYNTALIDEHQQTIGYASMAVDITQRRQAELALQHSEQFLRSIYEGVETAIFIVEVLEGGEFRLGAVNPAYERRSGSLASELCGKTLFEVLPTAIATATLQHCQTCVATAAQLTYEECFHSNPDAPETWWLTTLNPIRSLAQDRIDRLIGTSIDISDRKQAEQVLQQRAATETMLLTIARAFLDEDFDRAVATALATLGEFTNSDRAYLMSYDRERDATLTTHEWQGVELERALSPHPPIPNGLSSTWYKQELLGGHLVQIPCISDLPVEASAWKTEMLAHSIQSVMNVPITYQNQVVGLLGLDTVRHPKIWSDDDIHLLKLVGEIIAIGIARHKAEEAQKSAVAEAFAANRAKSEFLANMSHELRTPLTAILGLSEVLRDEVFGPLTAKQHQKLATIEQSGQHLLELINDILDLAKIESGKLELQLVPTNIEGLCEASLAFVRQQAHQKQIALSAKIPPRLGKITVDERRVRQVLINLLSNAVKFTPEQGEVWIEVLPDEENEVLHFSIVDTGIGIASEDISRLFQPFVQLDSSLAKSYPGTGLGLALVRQVVELHRGSVKLESQVGEGSRFTVSLPWHKSVETVTALPQPLEERAFTYPTLQKVLIVEDSLPVAEQVTRYLAELGVNEVAVHALGTGSLDKALLFQPDTVILDLQLPDRSGWDVLAQLKGHPQTQAIPVLIISVVDEPGARQDLGASEYLMKPFSRSQFQIAWRKLMRASQPPVEATSATQAPLILMAEDNEANISTIVEYLEVKGYRVAIAMTGKEAVQLATQLRPHLILMDIQMPEMDGLEATRQIRTERSLAQIPIIALTSLAMPGDEEKCLEAGVNEYLAKPVSLKKLVNAIADYLKPINAGP</sequence>
<comment type="subcellular location">
    <subcellularLocation>
        <location evidence="2">Membrane</location>
    </subcellularLocation>
</comment>
<keyword evidence="15" id="KW-1133">Transmembrane helix</keyword>
<dbReference type="PROSITE" id="PS50112">
    <property type="entry name" value="PAS"/>
    <property type="match status" value="2"/>
</dbReference>
<keyword evidence="11 15" id="KW-0472">Membrane</keyword>
<organism evidence="20">
    <name type="scientific">Desertifilum tharense IPPAS B-1220</name>
    <dbReference type="NCBI Taxonomy" id="1781255"/>
    <lineage>
        <taxon>Bacteria</taxon>
        <taxon>Bacillati</taxon>
        <taxon>Cyanobacteriota</taxon>
        <taxon>Cyanophyceae</taxon>
        <taxon>Desertifilales</taxon>
        <taxon>Desertifilaceae</taxon>
        <taxon>Desertifilum</taxon>
    </lineage>
</organism>
<dbReference type="GO" id="GO:0009927">
    <property type="term" value="F:histidine phosphotransfer kinase activity"/>
    <property type="evidence" value="ECO:0007669"/>
    <property type="project" value="TreeGrafter"/>
</dbReference>
<evidence type="ECO:0000259" key="18">
    <source>
        <dbReference type="PROSITE" id="PS50112"/>
    </source>
</evidence>
<dbReference type="InterPro" id="IPR011006">
    <property type="entry name" value="CheY-like_superfamily"/>
</dbReference>
<dbReference type="SMART" id="SM00388">
    <property type="entry name" value="HisKA"/>
    <property type="match status" value="1"/>
</dbReference>
<keyword evidence="10" id="KW-0902">Two-component regulatory system</keyword>
<dbReference type="SMART" id="SM00448">
    <property type="entry name" value="REC"/>
    <property type="match status" value="2"/>
</dbReference>
<dbReference type="Gene3D" id="3.30.565.10">
    <property type="entry name" value="Histidine kinase-like ATPase, C-terminal domain"/>
    <property type="match status" value="1"/>
</dbReference>
<dbReference type="STRING" id="1781255.BH720_20445"/>
<dbReference type="PROSITE" id="PS50110">
    <property type="entry name" value="RESPONSE_REGULATORY"/>
    <property type="match status" value="2"/>
</dbReference>
<dbReference type="RefSeq" id="WP_069969072.1">
    <property type="nucleotide sequence ID" value="NZ_CM124774.1"/>
</dbReference>
<dbReference type="InterPro" id="IPR003661">
    <property type="entry name" value="HisK_dim/P_dom"/>
</dbReference>
<feature type="domain" description="PAC" evidence="19">
    <location>
        <begin position="679"/>
        <end position="733"/>
    </location>
</feature>
<dbReference type="InterPro" id="IPR013655">
    <property type="entry name" value="PAS_fold_3"/>
</dbReference>
<feature type="domain" description="PAC" evidence="19">
    <location>
        <begin position="423"/>
        <end position="474"/>
    </location>
</feature>
<evidence type="ECO:0000256" key="14">
    <source>
        <dbReference type="PROSITE-ProRule" id="PRU00169"/>
    </source>
</evidence>
<keyword evidence="7" id="KW-0547">Nucleotide-binding</keyword>
<evidence type="ECO:0000256" key="15">
    <source>
        <dbReference type="SAM" id="Phobius"/>
    </source>
</evidence>
<dbReference type="InterPro" id="IPR013656">
    <property type="entry name" value="PAS_4"/>
</dbReference>
<evidence type="ECO:0000256" key="12">
    <source>
        <dbReference type="ARBA" id="ARBA00023306"/>
    </source>
</evidence>
<dbReference type="CDD" id="cd17546">
    <property type="entry name" value="REC_hyHK_CKI1_RcsC-like"/>
    <property type="match status" value="1"/>
</dbReference>
<dbReference type="PROSITE" id="PS50109">
    <property type="entry name" value="HIS_KIN"/>
    <property type="match status" value="1"/>
</dbReference>
<evidence type="ECO:0000256" key="1">
    <source>
        <dbReference type="ARBA" id="ARBA00000085"/>
    </source>
</evidence>
<dbReference type="EC" id="2.7.13.3" evidence="4"/>
<evidence type="ECO:0000256" key="7">
    <source>
        <dbReference type="ARBA" id="ARBA00022741"/>
    </source>
</evidence>
<dbReference type="SUPFAM" id="SSF47384">
    <property type="entry name" value="Homodimeric domain of signal transducing histidine kinase"/>
    <property type="match status" value="1"/>
</dbReference>
<keyword evidence="6" id="KW-0808">Transferase</keyword>
<name>A0A1E5QF79_9CYAN</name>
<dbReference type="InterPro" id="IPR004358">
    <property type="entry name" value="Sig_transdc_His_kin-like_C"/>
</dbReference>
<comment type="similarity">
    <text evidence="3">In the N-terminal section; belongs to the phytochrome family.</text>
</comment>
<dbReference type="Pfam" id="PF08447">
    <property type="entry name" value="PAS_3"/>
    <property type="match status" value="1"/>
</dbReference>
<dbReference type="InterPro" id="IPR001610">
    <property type="entry name" value="PAC"/>
</dbReference>
<dbReference type="InterPro" id="IPR001789">
    <property type="entry name" value="Sig_transdc_resp-reg_receiver"/>
</dbReference>
<dbReference type="InterPro" id="IPR036890">
    <property type="entry name" value="HATPase_C_sf"/>
</dbReference>
<evidence type="ECO:0000256" key="11">
    <source>
        <dbReference type="ARBA" id="ARBA00023136"/>
    </source>
</evidence>
<dbReference type="Pfam" id="PF00512">
    <property type="entry name" value="HisKA"/>
    <property type="match status" value="1"/>
</dbReference>
<evidence type="ECO:0000256" key="2">
    <source>
        <dbReference type="ARBA" id="ARBA00004370"/>
    </source>
</evidence>
<evidence type="ECO:0000256" key="6">
    <source>
        <dbReference type="ARBA" id="ARBA00022679"/>
    </source>
</evidence>
<dbReference type="Gene3D" id="3.40.50.2300">
    <property type="match status" value="2"/>
</dbReference>
<dbReference type="CDD" id="cd00156">
    <property type="entry name" value="REC"/>
    <property type="match status" value="1"/>
</dbReference>
<feature type="domain" description="PAS" evidence="18">
    <location>
        <begin position="475"/>
        <end position="546"/>
    </location>
</feature>
<protein>
    <recommendedName>
        <fullName evidence="13">Circadian input-output histidine kinase CikA</fullName>
        <ecNumber evidence="4">2.7.13.3</ecNumber>
    </recommendedName>
</protein>
<dbReference type="SMART" id="SM00065">
    <property type="entry name" value="GAF"/>
    <property type="match status" value="1"/>
</dbReference>
<dbReference type="PANTHER" id="PTHR43047:SF63">
    <property type="entry name" value="HISTIDINE KINASE"/>
    <property type="match status" value="1"/>
</dbReference>
<evidence type="ECO:0000259" key="17">
    <source>
        <dbReference type="PROSITE" id="PS50110"/>
    </source>
</evidence>
<dbReference type="Gene3D" id="3.30.450.40">
    <property type="match status" value="1"/>
</dbReference>
<keyword evidence="9" id="KW-0067">ATP-binding</keyword>
<feature type="transmembrane region" description="Helical" evidence="15">
    <location>
        <begin position="15"/>
        <end position="39"/>
    </location>
</feature>
<dbReference type="PANTHER" id="PTHR43047">
    <property type="entry name" value="TWO-COMPONENT HISTIDINE PROTEIN KINASE"/>
    <property type="match status" value="1"/>
</dbReference>
<dbReference type="InterPro" id="IPR005467">
    <property type="entry name" value="His_kinase_dom"/>
</dbReference>
<dbReference type="CDD" id="cd16922">
    <property type="entry name" value="HATPase_EvgS-ArcB-TorS-like"/>
    <property type="match status" value="1"/>
</dbReference>
<evidence type="ECO:0000256" key="10">
    <source>
        <dbReference type="ARBA" id="ARBA00023012"/>
    </source>
</evidence>
<dbReference type="SMART" id="SM00387">
    <property type="entry name" value="HATPase_c"/>
    <property type="match status" value="1"/>
</dbReference>
<keyword evidence="12" id="KW-0131">Cell cycle</keyword>
<evidence type="ECO:0000256" key="4">
    <source>
        <dbReference type="ARBA" id="ARBA00012438"/>
    </source>
</evidence>
<evidence type="ECO:0000313" key="20">
    <source>
        <dbReference type="EMBL" id="OEJ73309.1"/>
    </source>
</evidence>
<keyword evidence="8" id="KW-0418">Kinase</keyword>
<dbReference type="GO" id="GO:0005886">
    <property type="term" value="C:plasma membrane"/>
    <property type="evidence" value="ECO:0007669"/>
    <property type="project" value="TreeGrafter"/>
</dbReference>
<dbReference type="Pfam" id="PF00072">
    <property type="entry name" value="Response_reg"/>
    <property type="match status" value="2"/>
</dbReference>
<dbReference type="SMART" id="SM00091">
    <property type="entry name" value="PAS"/>
    <property type="match status" value="4"/>
</dbReference>
<dbReference type="InterPro" id="IPR013767">
    <property type="entry name" value="PAS_fold"/>
</dbReference>
<dbReference type="GO" id="GO:0006355">
    <property type="term" value="P:regulation of DNA-templated transcription"/>
    <property type="evidence" value="ECO:0007669"/>
    <property type="project" value="InterPro"/>
</dbReference>
<evidence type="ECO:0000259" key="16">
    <source>
        <dbReference type="PROSITE" id="PS50109"/>
    </source>
</evidence>
<dbReference type="SUPFAM" id="SSF55874">
    <property type="entry name" value="ATPase domain of HSP90 chaperone/DNA topoisomerase II/histidine kinase"/>
    <property type="match status" value="1"/>
</dbReference>
<feature type="domain" description="PAC" evidence="19">
    <location>
        <begin position="546"/>
        <end position="601"/>
    </location>
</feature>
<dbReference type="InterPro" id="IPR036097">
    <property type="entry name" value="HisK_dim/P_sf"/>
</dbReference>
<feature type="modified residue" description="4-aspartylphosphate" evidence="14">
    <location>
        <position position="1351"/>
    </location>
</feature>
<evidence type="ECO:0000256" key="3">
    <source>
        <dbReference type="ARBA" id="ARBA00006402"/>
    </source>
</evidence>
<proteinExistence type="inferred from homology"/>
<dbReference type="PROSITE" id="PS50113">
    <property type="entry name" value="PAC"/>
    <property type="match status" value="3"/>
</dbReference>
<comment type="caution">
    <text evidence="20">The sequence shown here is derived from an EMBL/GenBank/DDBJ whole genome shotgun (WGS) entry which is preliminary data.</text>
</comment>
<dbReference type="NCBIfam" id="TIGR00229">
    <property type="entry name" value="sensory_box"/>
    <property type="match status" value="3"/>
</dbReference>
<dbReference type="Pfam" id="PF00989">
    <property type="entry name" value="PAS"/>
    <property type="match status" value="1"/>
</dbReference>
<dbReference type="Pfam" id="PF13185">
    <property type="entry name" value="GAF_2"/>
    <property type="match status" value="1"/>
</dbReference>
<feature type="domain" description="Response regulatory" evidence="17">
    <location>
        <begin position="1302"/>
        <end position="1418"/>
    </location>
</feature>
<dbReference type="SMART" id="SM00086">
    <property type="entry name" value="PAC"/>
    <property type="match status" value="3"/>
</dbReference>
<dbReference type="Pfam" id="PF02518">
    <property type="entry name" value="HATPase_c"/>
    <property type="match status" value="1"/>
</dbReference>
<dbReference type="FunFam" id="3.30.565.10:FF:000010">
    <property type="entry name" value="Sensor histidine kinase RcsC"/>
    <property type="match status" value="1"/>
</dbReference>
<dbReference type="OrthoDB" id="415806at2"/>
<evidence type="ECO:0000256" key="5">
    <source>
        <dbReference type="ARBA" id="ARBA00022553"/>
    </source>
</evidence>
<dbReference type="GO" id="GO:0000155">
    <property type="term" value="F:phosphorelay sensor kinase activity"/>
    <property type="evidence" value="ECO:0007669"/>
    <property type="project" value="InterPro"/>
</dbReference>
<dbReference type="CDD" id="cd00082">
    <property type="entry name" value="HisKA"/>
    <property type="match status" value="1"/>
</dbReference>
<evidence type="ECO:0000256" key="9">
    <source>
        <dbReference type="ARBA" id="ARBA00022840"/>
    </source>
</evidence>
<keyword evidence="5 14" id="KW-0597">Phosphoprotein</keyword>
<evidence type="ECO:0000259" key="19">
    <source>
        <dbReference type="PROSITE" id="PS50113"/>
    </source>
</evidence>